<dbReference type="Proteomes" id="UP000886653">
    <property type="component" value="Unassembled WGS sequence"/>
</dbReference>
<gene>
    <name evidence="2" type="ORF">CROQUDRAFT_136272</name>
</gene>
<evidence type="ECO:0000313" key="2">
    <source>
        <dbReference type="EMBL" id="KAG0141206.1"/>
    </source>
</evidence>
<feature type="region of interest" description="Disordered" evidence="1">
    <location>
        <begin position="56"/>
        <end position="94"/>
    </location>
</feature>
<proteinExistence type="predicted"/>
<reference evidence="2" key="1">
    <citation type="submission" date="2013-11" db="EMBL/GenBank/DDBJ databases">
        <title>Genome sequence of the fusiform rust pathogen reveals effectors for host alternation and coevolution with pine.</title>
        <authorList>
            <consortium name="DOE Joint Genome Institute"/>
            <person name="Smith K."/>
            <person name="Pendleton A."/>
            <person name="Kubisiak T."/>
            <person name="Anderson C."/>
            <person name="Salamov A."/>
            <person name="Aerts A."/>
            <person name="Riley R."/>
            <person name="Clum A."/>
            <person name="Lindquist E."/>
            <person name="Ence D."/>
            <person name="Campbell M."/>
            <person name="Kronenberg Z."/>
            <person name="Feau N."/>
            <person name="Dhillon B."/>
            <person name="Hamelin R."/>
            <person name="Burleigh J."/>
            <person name="Smith J."/>
            <person name="Yandell M."/>
            <person name="Nelson C."/>
            <person name="Grigoriev I."/>
            <person name="Davis J."/>
        </authorList>
    </citation>
    <scope>NUCLEOTIDE SEQUENCE</scope>
    <source>
        <strain evidence="2">G11</strain>
    </source>
</reference>
<evidence type="ECO:0000313" key="3">
    <source>
        <dbReference type="Proteomes" id="UP000886653"/>
    </source>
</evidence>
<name>A0A9P6N7B4_9BASI</name>
<protein>
    <submittedName>
        <fullName evidence="2">Uncharacterized protein</fullName>
    </submittedName>
</protein>
<evidence type="ECO:0000256" key="1">
    <source>
        <dbReference type="SAM" id="MobiDB-lite"/>
    </source>
</evidence>
<sequence length="253" mass="28157">MENNSFQQDFTHPDQSNSKACTCDVLVGQKNITASRLLEEARETLKSLMRSQCPKKWEPKLGESPPTIPTNPNASLKNNSFTNRNQSNSLTHFRPSIPSPLSKVVIKGSHVIVEEATLTVWASRELPSSTADSEGTSRSNVEGQRSSSKITPRPTLRRSKTYQFTSASASTSASLELEPVAVSSTEVPSRRREVLTIIYTLVNVPSVWWSHLQEIHRIIVRARQLESEKIDLHAPVYNEYEAILNMLGIDGDG</sequence>
<feature type="region of interest" description="Disordered" evidence="1">
    <location>
        <begin position="126"/>
        <end position="163"/>
    </location>
</feature>
<accession>A0A9P6N7B4</accession>
<comment type="caution">
    <text evidence="2">The sequence shown here is derived from an EMBL/GenBank/DDBJ whole genome shotgun (WGS) entry which is preliminary data.</text>
</comment>
<dbReference type="AlphaFoldDB" id="A0A9P6N7B4"/>
<feature type="compositionally biased region" description="Polar residues" evidence="1">
    <location>
        <begin position="126"/>
        <end position="150"/>
    </location>
</feature>
<dbReference type="EMBL" id="MU167397">
    <property type="protein sequence ID" value="KAG0141206.1"/>
    <property type="molecule type" value="Genomic_DNA"/>
</dbReference>
<keyword evidence="3" id="KW-1185">Reference proteome</keyword>
<organism evidence="2 3">
    <name type="scientific">Cronartium quercuum f. sp. fusiforme G11</name>
    <dbReference type="NCBI Taxonomy" id="708437"/>
    <lineage>
        <taxon>Eukaryota</taxon>
        <taxon>Fungi</taxon>
        <taxon>Dikarya</taxon>
        <taxon>Basidiomycota</taxon>
        <taxon>Pucciniomycotina</taxon>
        <taxon>Pucciniomycetes</taxon>
        <taxon>Pucciniales</taxon>
        <taxon>Coleosporiaceae</taxon>
        <taxon>Cronartium</taxon>
    </lineage>
</organism>
<feature type="compositionally biased region" description="Polar residues" evidence="1">
    <location>
        <begin position="70"/>
        <end position="91"/>
    </location>
</feature>